<accession>A0AAD5NHA5</accession>
<evidence type="ECO:0000313" key="16">
    <source>
        <dbReference type="Proteomes" id="UP001064489"/>
    </source>
</evidence>
<comment type="function">
    <text evidence="12">Putative RNA polymerase II subunit B1 C-terminal domain (CTD) phosphatase involved in RNA polymerase II transcription regulation.</text>
</comment>
<name>A0AAD5NHA5_ACENE</name>
<keyword evidence="16" id="KW-1185">Reference proteome</keyword>
<dbReference type="GO" id="GO:0005634">
    <property type="term" value="C:nucleus"/>
    <property type="evidence" value="ECO:0007669"/>
    <property type="project" value="UniProtKB-SubCell"/>
</dbReference>
<keyword evidence="3 12" id="KW-0479">Metal-binding</keyword>
<dbReference type="AlphaFoldDB" id="A0AAD5NHA5"/>
<keyword evidence="4 12" id="KW-0863">Zinc-finger</keyword>
<feature type="region of interest" description="Disordered" evidence="13">
    <location>
        <begin position="260"/>
        <end position="289"/>
    </location>
</feature>
<feature type="compositionally biased region" description="Low complexity" evidence="13">
    <location>
        <begin position="332"/>
        <end position="343"/>
    </location>
</feature>
<dbReference type="GO" id="GO:0043175">
    <property type="term" value="F:RNA polymerase core enzyme binding"/>
    <property type="evidence" value="ECO:0007669"/>
    <property type="project" value="UniProtKB-UniRule"/>
</dbReference>
<evidence type="ECO:0000256" key="6">
    <source>
        <dbReference type="ARBA" id="ARBA00022833"/>
    </source>
</evidence>
<comment type="catalytic activity">
    <reaction evidence="9 12">
        <text>O-phospho-L-seryl-[protein] + H2O = L-seryl-[protein] + phosphate</text>
        <dbReference type="Rhea" id="RHEA:20629"/>
        <dbReference type="Rhea" id="RHEA-COMP:9863"/>
        <dbReference type="Rhea" id="RHEA-COMP:11604"/>
        <dbReference type="ChEBI" id="CHEBI:15377"/>
        <dbReference type="ChEBI" id="CHEBI:29999"/>
        <dbReference type="ChEBI" id="CHEBI:43474"/>
        <dbReference type="ChEBI" id="CHEBI:83421"/>
        <dbReference type="EC" id="3.1.3.16"/>
    </reaction>
</comment>
<dbReference type="Proteomes" id="UP001064489">
    <property type="component" value="Chromosome 12"/>
</dbReference>
<dbReference type="InterPro" id="IPR007308">
    <property type="entry name" value="Rtr1/RPAP2_dom"/>
</dbReference>
<keyword evidence="6 12" id="KW-0862">Zinc</keyword>
<dbReference type="EC" id="3.1.3.16" evidence="12"/>
<evidence type="ECO:0000313" key="15">
    <source>
        <dbReference type="EMBL" id="KAI9156993.1"/>
    </source>
</evidence>
<evidence type="ECO:0000256" key="8">
    <source>
        <dbReference type="ARBA" id="ARBA00023242"/>
    </source>
</evidence>
<dbReference type="PANTHER" id="PTHR14732:SF0">
    <property type="entry name" value="RNA POLYMERASE II SUBUNIT B1 CTD PHOSPHATASE RPAP2-RELATED"/>
    <property type="match status" value="1"/>
</dbReference>
<evidence type="ECO:0000256" key="11">
    <source>
        <dbReference type="PROSITE-ProRule" id="PRU00812"/>
    </source>
</evidence>
<proteinExistence type="inferred from homology"/>
<dbReference type="InterPro" id="IPR038534">
    <property type="entry name" value="Rtr1/RPAP2_sf"/>
</dbReference>
<organism evidence="15 16">
    <name type="scientific">Acer negundo</name>
    <name type="common">Box elder</name>
    <dbReference type="NCBI Taxonomy" id="4023"/>
    <lineage>
        <taxon>Eukaryota</taxon>
        <taxon>Viridiplantae</taxon>
        <taxon>Streptophyta</taxon>
        <taxon>Embryophyta</taxon>
        <taxon>Tracheophyta</taxon>
        <taxon>Spermatophyta</taxon>
        <taxon>Magnoliopsida</taxon>
        <taxon>eudicotyledons</taxon>
        <taxon>Gunneridae</taxon>
        <taxon>Pentapetalae</taxon>
        <taxon>rosids</taxon>
        <taxon>malvids</taxon>
        <taxon>Sapindales</taxon>
        <taxon>Sapindaceae</taxon>
        <taxon>Hippocastanoideae</taxon>
        <taxon>Acereae</taxon>
        <taxon>Acer</taxon>
    </lineage>
</organism>
<evidence type="ECO:0000256" key="9">
    <source>
        <dbReference type="ARBA" id="ARBA00047761"/>
    </source>
</evidence>
<evidence type="ECO:0000256" key="13">
    <source>
        <dbReference type="SAM" id="MobiDB-lite"/>
    </source>
</evidence>
<dbReference type="GO" id="GO:0008420">
    <property type="term" value="F:RNA polymerase II CTD heptapeptide repeat phosphatase activity"/>
    <property type="evidence" value="ECO:0007669"/>
    <property type="project" value="UniProtKB-UniRule"/>
</dbReference>
<comment type="catalytic activity">
    <reaction evidence="10 12">
        <text>O-phospho-L-threonyl-[protein] + H2O = L-threonyl-[protein] + phosphate</text>
        <dbReference type="Rhea" id="RHEA:47004"/>
        <dbReference type="Rhea" id="RHEA-COMP:11060"/>
        <dbReference type="Rhea" id="RHEA-COMP:11605"/>
        <dbReference type="ChEBI" id="CHEBI:15377"/>
        <dbReference type="ChEBI" id="CHEBI:30013"/>
        <dbReference type="ChEBI" id="CHEBI:43474"/>
        <dbReference type="ChEBI" id="CHEBI:61977"/>
        <dbReference type="EC" id="3.1.3.16"/>
    </reaction>
</comment>
<dbReference type="PANTHER" id="PTHR14732">
    <property type="entry name" value="RNA POLYMERASE II SUBUNIT B1 CTD PHOSPHATASE RPAP2-RELATED"/>
    <property type="match status" value="1"/>
</dbReference>
<comment type="caution">
    <text evidence="15">The sequence shown here is derived from an EMBL/GenBank/DDBJ whole genome shotgun (WGS) entry which is preliminary data.</text>
</comment>
<evidence type="ECO:0000256" key="1">
    <source>
        <dbReference type="ARBA" id="ARBA00004123"/>
    </source>
</evidence>
<comment type="similarity">
    <text evidence="2 11 12">Belongs to the RPAP2 family.</text>
</comment>
<keyword evidence="8 12" id="KW-0539">Nucleus</keyword>
<dbReference type="Gene3D" id="1.25.40.820">
    <property type="match status" value="1"/>
</dbReference>
<evidence type="ECO:0000256" key="3">
    <source>
        <dbReference type="ARBA" id="ARBA00022723"/>
    </source>
</evidence>
<dbReference type="PROSITE" id="PS51479">
    <property type="entry name" value="ZF_RTR1"/>
    <property type="match status" value="1"/>
</dbReference>
<comment type="subcellular location">
    <subcellularLocation>
        <location evidence="1 12">Nucleus</location>
    </subcellularLocation>
</comment>
<dbReference type="GO" id="GO:0008270">
    <property type="term" value="F:zinc ion binding"/>
    <property type="evidence" value="ECO:0007669"/>
    <property type="project" value="UniProtKB-KW"/>
</dbReference>
<dbReference type="Pfam" id="PF04181">
    <property type="entry name" value="RPAP2_Rtr1"/>
    <property type="match status" value="1"/>
</dbReference>
<evidence type="ECO:0000256" key="12">
    <source>
        <dbReference type="RuleBase" id="RU367080"/>
    </source>
</evidence>
<dbReference type="EMBL" id="JAJSOW010000107">
    <property type="protein sequence ID" value="KAI9156993.1"/>
    <property type="molecule type" value="Genomic_DNA"/>
</dbReference>
<feature type="compositionally biased region" description="Basic and acidic residues" evidence="13">
    <location>
        <begin position="277"/>
        <end position="289"/>
    </location>
</feature>
<protein>
    <recommendedName>
        <fullName evidence="12">RNA polymerase II subunit B1 CTD phosphatase RPAP2 homolog</fullName>
        <ecNumber evidence="12">3.1.3.16</ecNumber>
    </recommendedName>
</protein>
<evidence type="ECO:0000256" key="4">
    <source>
        <dbReference type="ARBA" id="ARBA00022771"/>
    </source>
</evidence>
<keyword evidence="5 12" id="KW-0378">Hydrolase</keyword>
<dbReference type="InterPro" id="IPR039693">
    <property type="entry name" value="Rtr1/RPAP2"/>
</dbReference>
<dbReference type="GO" id="GO:0005737">
    <property type="term" value="C:cytoplasm"/>
    <property type="evidence" value="ECO:0007669"/>
    <property type="project" value="TreeGrafter"/>
</dbReference>
<reference evidence="15" key="2">
    <citation type="submission" date="2023-02" db="EMBL/GenBank/DDBJ databases">
        <authorList>
            <person name="Swenson N.G."/>
            <person name="Wegrzyn J.L."/>
            <person name="Mcevoy S.L."/>
        </authorList>
    </citation>
    <scope>NUCLEOTIDE SEQUENCE</scope>
    <source>
        <strain evidence="15">91603</strain>
        <tissue evidence="15">Leaf</tissue>
    </source>
</reference>
<gene>
    <name evidence="15" type="ORF">LWI28_015205</name>
</gene>
<evidence type="ECO:0000256" key="5">
    <source>
        <dbReference type="ARBA" id="ARBA00022801"/>
    </source>
</evidence>
<reference evidence="15" key="1">
    <citation type="journal article" date="2022" name="Plant J.">
        <title>Strategies of tolerance reflected in two North American maple genomes.</title>
        <authorList>
            <person name="McEvoy S.L."/>
            <person name="Sezen U.U."/>
            <person name="Trouern-Trend A."/>
            <person name="McMahon S.M."/>
            <person name="Schaberg P.G."/>
            <person name="Yang J."/>
            <person name="Wegrzyn J.L."/>
            <person name="Swenson N.G."/>
        </authorList>
    </citation>
    <scope>NUCLEOTIDE SEQUENCE</scope>
    <source>
        <strain evidence="15">91603</strain>
    </source>
</reference>
<feature type="domain" description="RTR1-type" evidence="14">
    <location>
        <begin position="29"/>
        <end position="116"/>
    </location>
</feature>
<evidence type="ECO:0000259" key="14">
    <source>
        <dbReference type="PROSITE" id="PS51479"/>
    </source>
</evidence>
<evidence type="ECO:0000256" key="2">
    <source>
        <dbReference type="ARBA" id="ARBA00005676"/>
    </source>
</evidence>
<keyword evidence="7 12" id="KW-0904">Protein phosphatase</keyword>
<evidence type="ECO:0000256" key="10">
    <source>
        <dbReference type="ARBA" id="ARBA00048336"/>
    </source>
</evidence>
<evidence type="ECO:0000256" key="7">
    <source>
        <dbReference type="ARBA" id="ARBA00022912"/>
    </source>
</evidence>
<feature type="compositionally biased region" description="Polar residues" evidence="13">
    <location>
        <begin position="260"/>
        <end position="276"/>
    </location>
</feature>
<sequence>MAVKAVNDAVYRLQLSLLEGAGDEKRLLAAGSLMSRSDYEDVVTERSIANLCGYPLCSNSLPPSDSRPRKGRYRISLKEHKVYDVQEMYLYCSTDCLVNSKAFCGGLKDDRCFVSNPSKIDEVLRLFDGLKIEEESGGGSEVKVGGGALEIKENVETKVREMVAGPSDAIEGYVPQPKWISKSNSSGVKENAEMKVGEMVVGPSDAFEVLQFKPKSKSKSLVKSKQGVNAQAKTEKKNSEKGLFFNEMDFMSTIITNDEYSVSKTPSGNAKLTYSSKLEEPKGKEGDEQMKDQCEALGSIEAIKSDSSVQASRGSRGKSKIVGEDGVGIQEGPSTSGPSPTGSNMPAASAEKENHVEKAVISNAKTLKSSLKSSTSKKLGRSVTWADEKVDSSGSGDLCEVRDMADAHNVDDDEFLRFASAEACAMALSQAVEAVSCGESDANDAVSEAGIIILPCPDDVHEGESTENVGTLEQEAVPPKWPSKPGITRSDFFDPEDSFYDAPPEGFSVTLSPFATMWMAIFAWITSSSLAYIYGKDDSFHEEYLSVNGREYPRKIVLEDGRSSEIRQTLAGCLARTLPGLVADLRLPIPISRLEQGVGHLLDTMSFVDPLPAFRMKQWHVIALLFIDALSVCRIPNLTSYMINRTMLLRKVLDSAQVSAEEYEWYEDEGDDVRFTLPFPMLAYPFYLWGVEVQERKARITIQTANCSSQVKEKMS</sequence>
<feature type="region of interest" description="Disordered" evidence="13">
    <location>
        <begin position="301"/>
        <end position="354"/>
    </location>
</feature>